<reference evidence="3" key="1">
    <citation type="submission" date="2022-11" db="EMBL/GenBank/DDBJ databases">
        <title>Larsenimonas rhizosphaerae sp. nov., isolated from a tidal mudflat.</title>
        <authorList>
            <person name="Lee S.D."/>
            <person name="Kim I.S."/>
        </authorList>
    </citation>
    <scope>NUCLEOTIDE SEQUENCE</scope>
    <source>
        <strain evidence="3">GH2-1</strain>
    </source>
</reference>
<evidence type="ECO:0000259" key="1">
    <source>
        <dbReference type="Pfam" id="PF02625"/>
    </source>
</evidence>
<feature type="domain" description="XdhC Rossmann" evidence="2">
    <location>
        <begin position="112"/>
        <end position="254"/>
    </location>
</feature>
<name>A0AA41ZF88_9GAMM</name>
<dbReference type="Proteomes" id="UP001165678">
    <property type="component" value="Unassembled WGS sequence"/>
</dbReference>
<feature type="domain" description="XdhC- CoxI" evidence="1">
    <location>
        <begin position="19"/>
        <end position="81"/>
    </location>
</feature>
<dbReference type="Pfam" id="PF13478">
    <property type="entry name" value="XdhC_C"/>
    <property type="match status" value="1"/>
</dbReference>
<evidence type="ECO:0000313" key="4">
    <source>
        <dbReference type="Proteomes" id="UP001165678"/>
    </source>
</evidence>
<gene>
    <name evidence="3" type="primary">xdhC</name>
    <name evidence="3" type="ORF">OQ287_04360</name>
</gene>
<dbReference type="InterPro" id="IPR052698">
    <property type="entry name" value="MoCofactor_Util/Proc"/>
</dbReference>
<dbReference type="PANTHER" id="PTHR30388:SF6">
    <property type="entry name" value="XANTHINE DEHYDROGENASE SUBUNIT A-RELATED"/>
    <property type="match status" value="1"/>
</dbReference>
<evidence type="ECO:0000313" key="3">
    <source>
        <dbReference type="EMBL" id="MCX2523465.1"/>
    </source>
</evidence>
<protein>
    <submittedName>
        <fullName evidence="3">Xanthine dehydrogenase accessory protein XdhC</fullName>
    </submittedName>
</protein>
<dbReference type="RefSeq" id="WP_265895709.1">
    <property type="nucleotide sequence ID" value="NZ_JAPIVE010000001.1"/>
</dbReference>
<dbReference type="InterPro" id="IPR003777">
    <property type="entry name" value="XdhC_CoxI"/>
</dbReference>
<dbReference type="InterPro" id="IPR027051">
    <property type="entry name" value="XdhC_Rossmann_dom"/>
</dbReference>
<dbReference type="InterPro" id="IPR014308">
    <property type="entry name" value="Xanthine_DH_XdhC"/>
</dbReference>
<evidence type="ECO:0000259" key="2">
    <source>
        <dbReference type="Pfam" id="PF13478"/>
    </source>
</evidence>
<dbReference type="NCBIfam" id="TIGR02964">
    <property type="entry name" value="xanthine_xdhC"/>
    <property type="match status" value="1"/>
</dbReference>
<proteinExistence type="predicted"/>
<dbReference type="Gene3D" id="3.40.50.720">
    <property type="entry name" value="NAD(P)-binding Rossmann-like Domain"/>
    <property type="match status" value="1"/>
</dbReference>
<keyword evidence="4" id="KW-1185">Reference proteome</keyword>
<dbReference type="PANTHER" id="PTHR30388">
    <property type="entry name" value="ALDEHYDE OXIDOREDUCTASE MOLYBDENUM COFACTOR ASSEMBLY PROTEIN"/>
    <property type="match status" value="1"/>
</dbReference>
<accession>A0AA41ZF88</accession>
<comment type="caution">
    <text evidence="3">The sequence shown here is derived from an EMBL/GenBank/DDBJ whole genome shotgun (WGS) entry which is preliminary data.</text>
</comment>
<dbReference type="Pfam" id="PF02625">
    <property type="entry name" value="XdhC_CoxI"/>
    <property type="match status" value="1"/>
</dbReference>
<organism evidence="3 4">
    <name type="scientific">Larsenimonas rhizosphaerae</name>
    <dbReference type="NCBI Taxonomy" id="2944682"/>
    <lineage>
        <taxon>Bacteria</taxon>
        <taxon>Pseudomonadati</taxon>
        <taxon>Pseudomonadota</taxon>
        <taxon>Gammaproteobacteria</taxon>
        <taxon>Oceanospirillales</taxon>
        <taxon>Halomonadaceae</taxon>
        <taxon>Larsenimonas</taxon>
    </lineage>
</organism>
<dbReference type="AlphaFoldDB" id="A0AA41ZF88"/>
<dbReference type="EMBL" id="JAPIVE010000001">
    <property type="protein sequence ID" value="MCX2523465.1"/>
    <property type="molecule type" value="Genomic_DNA"/>
</dbReference>
<sequence length="284" mass="30405">MDELATMTTWYDALAWCKRTGVPHVLCTLVSSAGSTPREPGAGMLVTHDQIIDTLGGGQFEHQLIALARKQLVTGDAHMQLERFPLGVRSGQCCGGHVSVLVTTDPGATSRLALFGAGHVATALERLLAPLDWRIDWYDSRPLPGHVGSSPRTRCHFEHDTLATAECLQPGTHALVMTHDHHEDEALIQRLATHGTLASVGMIGSATKWARFRHRLLAGGTTEQQLNQVRCPIGLPGIGGKRPHEIAIAVAAELLTLAPVAAPSVLRGLDGPALTHLEQITEPS</sequence>